<dbReference type="PANTHER" id="PTHR13341:SF2">
    <property type="entry name" value="PROTEIN SEELE"/>
    <property type="match status" value="1"/>
</dbReference>
<dbReference type="Pfam" id="PF11938">
    <property type="entry name" value="DUF3456"/>
    <property type="match status" value="1"/>
</dbReference>
<dbReference type="OMA" id="NACNDFI"/>
<dbReference type="AlphaFoldDB" id="A0A067RKP5"/>
<dbReference type="InParanoid" id="A0A067RKP5"/>
<sequence length="199" mass="22915">MHAYSFFQINMHFIYSLLLLVFPHYTLASVDPKNVRCLVCQSVVEEIDSVIQKVDPKRTMEVGSYRLDSMGNQKQKTVSYARSEMHLTEVLETICNKMDDYVRATYKTSGELTLLRLIGADGQMNPDLSHVDIIQDSDLNKSLKFYCEGIVEEYEENILRLFGRDADNIDIKLCSNEANLCSHSESDADDYEFEDRDEL</sequence>
<dbReference type="FunCoup" id="A0A067RKP5">
    <property type="interactions" value="1309"/>
</dbReference>
<dbReference type="eggNOG" id="KOG3782">
    <property type="taxonomic scope" value="Eukaryota"/>
</dbReference>
<evidence type="ECO:0000259" key="3">
    <source>
        <dbReference type="Pfam" id="PF11938"/>
    </source>
</evidence>
<accession>A0A067RKP5</accession>
<name>A0A067RKP5_ZOONE</name>
<reference evidence="4 5" key="1">
    <citation type="journal article" date="2014" name="Nat. Commun.">
        <title>Molecular traces of alternative social organization in a termite genome.</title>
        <authorList>
            <person name="Terrapon N."/>
            <person name="Li C."/>
            <person name="Robertson H.M."/>
            <person name="Ji L."/>
            <person name="Meng X."/>
            <person name="Booth W."/>
            <person name="Chen Z."/>
            <person name="Childers C.P."/>
            <person name="Glastad K.M."/>
            <person name="Gokhale K."/>
            <person name="Gowin J."/>
            <person name="Gronenberg W."/>
            <person name="Hermansen R.A."/>
            <person name="Hu H."/>
            <person name="Hunt B.G."/>
            <person name="Huylmans A.K."/>
            <person name="Khalil S.M."/>
            <person name="Mitchell R.D."/>
            <person name="Munoz-Torres M.C."/>
            <person name="Mustard J.A."/>
            <person name="Pan H."/>
            <person name="Reese J.T."/>
            <person name="Scharf M.E."/>
            <person name="Sun F."/>
            <person name="Vogel H."/>
            <person name="Xiao J."/>
            <person name="Yang W."/>
            <person name="Yang Z."/>
            <person name="Yang Z."/>
            <person name="Zhou J."/>
            <person name="Zhu J."/>
            <person name="Brent C.S."/>
            <person name="Elsik C.G."/>
            <person name="Goodisman M.A."/>
            <person name="Liberles D.A."/>
            <person name="Roe R.M."/>
            <person name="Vargo E.L."/>
            <person name="Vilcinskas A."/>
            <person name="Wang J."/>
            <person name="Bornberg-Bauer E."/>
            <person name="Korb J."/>
            <person name="Zhang G."/>
            <person name="Liebig J."/>
        </authorList>
    </citation>
    <scope>NUCLEOTIDE SEQUENCE [LARGE SCALE GENOMIC DNA]</scope>
    <source>
        <tissue evidence="4">Whole organism</tissue>
    </source>
</reference>
<evidence type="ECO:0000313" key="5">
    <source>
        <dbReference type="Proteomes" id="UP000027135"/>
    </source>
</evidence>
<feature type="domain" description="DUF3456" evidence="3">
    <location>
        <begin position="36"/>
        <end position="181"/>
    </location>
</feature>
<protein>
    <submittedName>
        <fullName evidence="4">Canopy-like protein 2</fullName>
    </submittedName>
</protein>
<feature type="signal peptide" evidence="2">
    <location>
        <begin position="1"/>
        <end position="28"/>
    </location>
</feature>
<dbReference type="EMBL" id="KK852570">
    <property type="protein sequence ID" value="KDR21140.1"/>
    <property type="molecule type" value="Genomic_DNA"/>
</dbReference>
<keyword evidence="5" id="KW-1185">Reference proteome</keyword>
<dbReference type="STRING" id="136037.A0A067RKP5"/>
<dbReference type="Proteomes" id="UP000027135">
    <property type="component" value="Unassembled WGS sequence"/>
</dbReference>
<evidence type="ECO:0000256" key="1">
    <source>
        <dbReference type="ARBA" id="ARBA00007285"/>
    </source>
</evidence>
<feature type="chain" id="PRO_5001645283" evidence="2">
    <location>
        <begin position="29"/>
        <end position="199"/>
    </location>
</feature>
<gene>
    <name evidence="4" type="ORF">L798_04069</name>
</gene>
<organism evidence="4 5">
    <name type="scientific">Zootermopsis nevadensis</name>
    <name type="common">Dampwood termite</name>
    <dbReference type="NCBI Taxonomy" id="136037"/>
    <lineage>
        <taxon>Eukaryota</taxon>
        <taxon>Metazoa</taxon>
        <taxon>Ecdysozoa</taxon>
        <taxon>Arthropoda</taxon>
        <taxon>Hexapoda</taxon>
        <taxon>Insecta</taxon>
        <taxon>Pterygota</taxon>
        <taxon>Neoptera</taxon>
        <taxon>Polyneoptera</taxon>
        <taxon>Dictyoptera</taxon>
        <taxon>Blattodea</taxon>
        <taxon>Blattoidea</taxon>
        <taxon>Termitoidae</taxon>
        <taxon>Termopsidae</taxon>
        <taxon>Zootermopsis</taxon>
    </lineage>
</organism>
<dbReference type="GO" id="GO:0005783">
    <property type="term" value="C:endoplasmic reticulum"/>
    <property type="evidence" value="ECO:0007669"/>
    <property type="project" value="TreeGrafter"/>
</dbReference>
<keyword evidence="2" id="KW-0732">Signal</keyword>
<evidence type="ECO:0000313" key="4">
    <source>
        <dbReference type="EMBL" id="KDR21140.1"/>
    </source>
</evidence>
<dbReference type="InterPro" id="IPR042415">
    <property type="entry name" value="CNPY"/>
</dbReference>
<evidence type="ECO:0000256" key="2">
    <source>
        <dbReference type="SAM" id="SignalP"/>
    </source>
</evidence>
<proteinExistence type="inferred from homology"/>
<dbReference type="InterPro" id="IPR021852">
    <property type="entry name" value="DUF3456"/>
</dbReference>
<dbReference type="PANTHER" id="PTHR13341">
    <property type="entry name" value="MIR-INTERACTING SAPOSIN-LIKE PROTEIN"/>
    <property type="match status" value="1"/>
</dbReference>
<comment type="similarity">
    <text evidence="1">Belongs to the canopy family.</text>
</comment>